<dbReference type="Pfam" id="PF00153">
    <property type="entry name" value="Mito_carr"/>
    <property type="match status" value="3"/>
</dbReference>
<evidence type="ECO:0000256" key="11">
    <source>
        <dbReference type="ARBA" id="ARBA00022989"/>
    </source>
</evidence>
<evidence type="ECO:0000256" key="16">
    <source>
        <dbReference type="SAM" id="MobiDB-lite"/>
    </source>
</evidence>
<comment type="function">
    <text evidence="1">Mitochondrial transporter that mediates uptake of thiamine pyrophosphate (ThPP) into mitochondria.</text>
</comment>
<evidence type="ECO:0000256" key="14">
    <source>
        <dbReference type="PROSITE-ProRule" id="PRU00282"/>
    </source>
</evidence>
<keyword evidence="19" id="KW-1185">Reference proteome</keyword>
<evidence type="ECO:0000256" key="1">
    <source>
        <dbReference type="ARBA" id="ARBA00002238"/>
    </source>
</evidence>
<feature type="compositionally biased region" description="Basic and acidic residues" evidence="16">
    <location>
        <begin position="10"/>
        <end position="21"/>
    </location>
</feature>
<evidence type="ECO:0000313" key="19">
    <source>
        <dbReference type="Proteomes" id="UP000275078"/>
    </source>
</evidence>
<dbReference type="Proteomes" id="UP000275078">
    <property type="component" value="Unassembled WGS sequence"/>
</dbReference>
<protein>
    <recommendedName>
        <fullName evidence="4">Mitochondrial thiamine pyrophosphate carrier 1</fullName>
    </recommendedName>
</protein>
<dbReference type="InterPro" id="IPR018247">
    <property type="entry name" value="EF_Hand_1_Ca_BS"/>
</dbReference>
<comment type="similarity">
    <text evidence="3 15">Belongs to the mitochondrial carrier (TC 2.A.29) family.</text>
</comment>
<dbReference type="PRINTS" id="PR00926">
    <property type="entry name" value="MITOCARRIER"/>
</dbReference>
<evidence type="ECO:0000256" key="8">
    <source>
        <dbReference type="ARBA" id="ARBA00022737"/>
    </source>
</evidence>
<keyword evidence="8" id="KW-0677">Repeat</keyword>
<keyword evidence="11" id="KW-1133">Transmembrane helix</keyword>
<dbReference type="FunFam" id="1.50.40.10:FF:000016">
    <property type="entry name" value="Solute carrier family 25 member 23"/>
    <property type="match status" value="1"/>
</dbReference>
<dbReference type="Gene3D" id="1.50.40.10">
    <property type="entry name" value="Mitochondrial carrier domain"/>
    <property type="match status" value="1"/>
</dbReference>
<keyword evidence="12" id="KW-0496">Mitochondrion</keyword>
<evidence type="ECO:0000256" key="5">
    <source>
        <dbReference type="ARBA" id="ARBA00022448"/>
    </source>
</evidence>
<evidence type="ECO:0000313" key="18">
    <source>
        <dbReference type="EMBL" id="RPA87951.1"/>
    </source>
</evidence>
<reference evidence="18 19" key="1">
    <citation type="journal article" date="2018" name="Nat. Ecol. Evol.">
        <title>Pezizomycetes genomes reveal the molecular basis of ectomycorrhizal truffle lifestyle.</title>
        <authorList>
            <person name="Murat C."/>
            <person name="Payen T."/>
            <person name="Noel B."/>
            <person name="Kuo A."/>
            <person name="Morin E."/>
            <person name="Chen J."/>
            <person name="Kohler A."/>
            <person name="Krizsan K."/>
            <person name="Balestrini R."/>
            <person name="Da Silva C."/>
            <person name="Montanini B."/>
            <person name="Hainaut M."/>
            <person name="Levati E."/>
            <person name="Barry K.W."/>
            <person name="Belfiori B."/>
            <person name="Cichocki N."/>
            <person name="Clum A."/>
            <person name="Dockter R.B."/>
            <person name="Fauchery L."/>
            <person name="Guy J."/>
            <person name="Iotti M."/>
            <person name="Le Tacon F."/>
            <person name="Lindquist E.A."/>
            <person name="Lipzen A."/>
            <person name="Malagnac F."/>
            <person name="Mello A."/>
            <person name="Molinier V."/>
            <person name="Miyauchi S."/>
            <person name="Poulain J."/>
            <person name="Riccioni C."/>
            <person name="Rubini A."/>
            <person name="Sitrit Y."/>
            <person name="Splivallo R."/>
            <person name="Traeger S."/>
            <person name="Wang M."/>
            <person name="Zifcakova L."/>
            <person name="Wipf D."/>
            <person name="Zambonelli A."/>
            <person name="Paolocci F."/>
            <person name="Nowrousian M."/>
            <person name="Ottonello S."/>
            <person name="Baldrian P."/>
            <person name="Spatafora J.W."/>
            <person name="Henrissat B."/>
            <person name="Nagy L.G."/>
            <person name="Aury J.M."/>
            <person name="Wincker P."/>
            <person name="Grigoriev I.V."/>
            <person name="Bonfante P."/>
            <person name="Martin F.M."/>
        </authorList>
    </citation>
    <scope>NUCLEOTIDE SEQUENCE [LARGE SCALE GENOMIC DNA]</scope>
    <source>
        <strain evidence="18 19">RN42</strain>
    </source>
</reference>
<evidence type="ECO:0000256" key="9">
    <source>
        <dbReference type="ARBA" id="ARBA00022792"/>
    </source>
</evidence>
<dbReference type="InterPro" id="IPR018108">
    <property type="entry name" value="MCP_transmembrane"/>
</dbReference>
<dbReference type="Gene3D" id="1.10.238.10">
    <property type="entry name" value="EF-hand"/>
    <property type="match status" value="1"/>
</dbReference>
<dbReference type="SMART" id="SM00054">
    <property type="entry name" value="EFh"/>
    <property type="match status" value="4"/>
</dbReference>
<gene>
    <name evidence="18" type="ORF">BJ508DRAFT_642</name>
</gene>
<dbReference type="InterPro" id="IPR002067">
    <property type="entry name" value="MCP"/>
</dbReference>
<dbReference type="STRING" id="1160509.A0A3N4IUL4"/>
<evidence type="ECO:0000256" key="3">
    <source>
        <dbReference type="ARBA" id="ARBA00006375"/>
    </source>
</evidence>
<dbReference type="GO" id="GO:0005743">
    <property type="term" value="C:mitochondrial inner membrane"/>
    <property type="evidence" value="ECO:0007669"/>
    <property type="project" value="UniProtKB-SubCell"/>
</dbReference>
<keyword evidence="9" id="KW-0999">Mitochondrion inner membrane</keyword>
<keyword evidence="13 14" id="KW-0472">Membrane</keyword>
<dbReference type="OrthoDB" id="270584at2759"/>
<feature type="region of interest" description="Disordered" evidence="16">
    <location>
        <begin position="1"/>
        <end position="21"/>
    </location>
</feature>
<dbReference type="SUPFAM" id="SSF47473">
    <property type="entry name" value="EF-hand"/>
    <property type="match status" value="1"/>
</dbReference>
<dbReference type="AlphaFoldDB" id="A0A3N4IUL4"/>
<feature type="repeat" description="Solcar" evidence="14">
    <location>
        <begin position="420"/>
        <end position="509"/>
    </location>
</feature>
<dbReference type="CDD" id="cd00051">
    <property type="entry name" value="EFh"/>
    <property type="match status" value="1"/>
</dbReference>
<dbReference type="PROSITE" id="PS50222">
    <property type="entry name" value="EF_HAND_2"/>
    <property type="match status" value="2"/>
</dbReference>
<proteinExistence type="inferred from homology"/>
<dbReference type="GO" id="GO:0055085">
    <property type="term" value="P:transmembrane transport"/>
    <property type="evidence" value="ECO:0007669"/>
    <property type="project" value="InterPro"/>
</dbReference>
<evidence type="ECO:0000256" key="13">
    <source>
        <dbReference type="ARBA" id="ARBA00023136"/>
    </source>
</evidence>
<accession>A0A3N4IUL4</accession>
<keyword evidence="10" id="KW-0106">Calcium</keyword>
<feature type="domain" description="EF-hand" evidence="17">
    <location>
        <begin position="127"/>
        <end position="162"/>
    </location>
</feature>
<evidence type="ECO:0000259" key="17">
    <source>
        <dbReference type="PROSITE" id="PS50222"/>
    </source>
</evidence>
<evidence type="ECO:0000256" key="6">
    <source>
        <dbReference type="ARBA" id="ARBA00022692"/>
    </source>
</evidence>
<dbReference type="PROSITE" id="PS00018">
    <property type="entry name" value="EF_HAND_1"/>
    <property type="match status" value="2"/>
</dbReference>
<evidence type="ECO:0000256" key="10">
    <source>
        <dbReference type="ARBA" id="ARBA00022837"/>
    </source>
</evidence>
<dbReference type="PROSITE" id="PS50920">
    <property type="entry name" value="SOLCAR"/>
    <property type="match status" value="3"/>
</dbReference>
<keyword evidence="6 14" id="KW-0812">Transmembrane</keyword>
<dbReference type="SUPFAM" id="SSF103506">
    <property type="entry name" value="Mitochondrial carrier"/>
    <property type="match status" value="1"/>
</dbReference>
<comment type="subcellular location">
    <subcellularLocation>
        <location evidence="2">Mitochondrion inner membrane</location>
        <topology evidence="2">Multi-pass membrane protein</topology>
    </subcellularLocation>
</comment>
<dbReference type="GO" id="GO:0005509">
    <property type="term" value="F:calcium ion binding"/>
    <property type="evidence" value="ECO:0007669"/>
    <property type="project" value="InterPro"/>
</dbReference>
<evidence type="ECO:0000256" key="12">
    <source>
        <dbReference type="ARBA" id="ARBA00023128"/>
    </source>
</evidence>
<dbReference type="InterPro" id="IPR002048">
    <property type="entry name" value="EF_hand_dom"/>
</dbReference>
<dbReference type="Pfam" id="PF13499">
    <property type="entry name" value="EF-hand_7"/>
    <property type="match status" value="2"/>
</dbReference>
<dbReference type="InterPro" id="IPR023395">
    <property type="entry name" value="MCP_dom_sf"/>
</dbReference>
<keyword evidence="7" id="KW-0479">Metal-binding</keyword>
<sequence length="513" mass="57337">MAAQAGQAQKADDEASRKRQRQRDARLAKLWANLDYEREGSVNLDQLKKGFKRLEHPLRDAHHLMEDILAVVDTSGDGRIQYEEFKRFFEATDRELWRIFDAVDVDQDGKIDKRELRRALFKSGINVNGDRLEQFFKSMDQNRDGVISYDEWRDFLIFMPHRDQNLRTIYSYYLSTVNVNPEGDVVLSDEINLRGLGYFFAGAVAGVVSRTATAPFDRLKVYLIARTHGSTPKIHPIDAMRSGKPIAQEASKLAGPLKDALRDLWRQGGVRSFFAGNGLNVVKVLPESGIKFGSFEAAKRMLARFEGVEVADISPVSRFLAGGIGGVCAQFAIYPLDTLKFRVQCESVEGGLRGNALIRQTIVHMWKSSGVPGFYRGLPMGVLGIFPYSAIDLGTFEYMKKKYIRTRAAKENCDESNIDVPNTVVLAIGATSGSVGAAAVYPINVLRTRLQAQGTTHHPQRYTGMWDVLTKTLQQEGPKGLYRGLTPNLAKVIPAVSISYLVYENSKELMGLK</sequence>
<evidence type="ECO:0000256" key="15">
    <source>
        <dbReference type="RuleBase" id="RU000488"/>
    </source>
</evidence>
<feature type="domain" description="EF-hand" evidence="17">
    <location>
        <begin position="91"/>
        <end position="126"/>
    </location>
</feature>
<feature type="repeat" description="Solcar" evidence="14">
    <location>
        <begin position="313"/>
        <end position="402"/>
    </location>
</feature>
<name>A0A3N4IUL4_ASCIM</name>
<organism evidence="18 19">
    <name type="scientific">Ascobolus immersus RN42</name>
    <dbReference type="NCBI Taxonomy" id="1160509"/>
    <lineage>
        <taxon>Eukaryota</taxon>
        <taxon>Fungi</taxon>
        <taxon>Dikarya</taxon>
        <taxon>Ascomycota</taxon>
        <taxon>Pezizomycotina</taxon>
        <taxon>Pezizomycetes</taxon>
        <taxon>Pezizales</taxon>
        <taxon>Ascobolaceae</taxon>
        <taxon>Ascobolus</taxon>
    </lineage>
</organism>
<feature type="repeat" description="Solcar" evidence="14">
    <location>
        <begin position="193"/>
        <end position="301"/>
    </location>
</feature>
<keyword evidence="5 15" id="KW-0813">Transport</keyword>
<dbReference type="InterPro" id="IPR011992">
    <property type="entry name" value="EF-hand-dom_pair"/>
</dbReference>
<dbReference type="PANTHER" id="PTHR24089">
    <property type="entry name" value="SOLUTE CARRIER FAMILY 25"/>
    <property type="match status" value="1"/>
</dbReference>
<evidence type="ECO:0000256" key="4">
    <source>
        <dbReference type="ARBA" id="ARBA00021935"/>
    </source>
</evidence>
<evidence type="ECO:0000256" key="2">
    <source>
        <dbReference type="ARBA" id="ARBA00004448"/>
    </source>
</evidence>
<dbReference type="EMBL" id="ML119645">
    <property type="protein sequence ID" value="RPA87951.1"/>
    <property type="molecule type" value="Genomic_DNA"/>
</dbReference>
<evidence type="ECO:0000256" key="7">
    <source>
        <dbReference type="ARBA" id="ARBA00022723"/>
    </source>
</evidence>